<evidence type="ECO:0000313" key="2">
    <source>
        <dbReference type="Proteomes" id="UP000195570"/>
    </source>
</evidence>
<dbReference type="AlphaFoldDB" id="A0A1G4I5T4"/>
<evidence type="ECO:0000313" key="1">
    <source>
        <dbReference type="EMBL" id="SCU67252.1"/>
    </source>
</evidence>
<protein>
    <submittedName>
        <fullName evidence="1">Uncharacterized protein</fullName>
    </submittedName>
</protein>
<name>A0A1G4I5T4_TRYEQ</name>
<keyword evidence="2" id="KW-1185">Reference proteome</keyword>
<proteinExistence type="predicted"/>
<dbReference type="EMBL" id="CZPT02000709">
    <property type="protein sequence ID" value="SCU67252.1"/>
    <property type="molecule type" value="Genomic_DNA"/>
</dbReference>
<dbReference type="Proteomes" id="UP000195570">
    <property type="component" value="Unassembled WGS sequence"/>
</dbReference>
<accession>A0A1G4I5T4</accession>
<dbReference type="VEuPathDB" id="TriTrypDB:TEOVI_000868800"/>
<organism evidence="1 2">
    <name type="scientific">Trypanosoma equiperdum</name>
    <dbReference type="NCBI Taxonomy" id="5694"/>
    <lineage>
        <taxon>Eukaryota</taxon>
        <taxon>Discoba</taxon>
        <taxon>Euglenozoa</taxon>
        <taxon>Kinetoplastea</taxon>
        <taxon>Metakinetoplastina</taxon>
        <taxon>Trypanosomatida</taxon>
        <taxon>Trypanosomatidae</taxon>
        <taxon>Trypanosoma</taxon>
    </lineage>
</organism>
<sequence>MALGGSLLALRKDIWARANKLLRVQRTAAAQTMYYQPSNIVPLRCIAPTAVVGTPYGAYVNQYVSELQAWCRASDEAVVATQKQLQRLAAERERTKYLFRRQLLLFIPITAVAPFFLREYVDRICAERTHEFLRKHAEERCSLKWIAI</sequence>
<comment type="caution">
    <text evidence="1">The sequence shown here is derived from an EMBL/GenBank/DDBJ whole genome shotgun (WGS) entry which is preliminary data.</text>
</comment>
<dbReference type="GeneID" id="92382622"/>
<dbReference type="RefSeq" id="XP_067078594.1">
    <property type="nucleotide sequence ID" value="XM_067222493.1"/>
</dbReference>
<reference evidence="1" key="1">
    <citation type="submission" date="2016-09" db="EMBL/GenBank/DDBJ databases">
        <authorList>
            <person name="Hebert L."/>
            <person name="Moumen B."/>
        </authorList>
    </citation>
    <scope>NUCLEOTIDE SEQUENCE [LARGE SCALE GENOMIC DNA]</scope>
    <source>
        <strain evidence="1">OVI</strain>
    </source>
</reference>
<gene>
    <name evidence="1" type="ORF">TEOVI_000868800</name>
</gene>